<keyword evidence="4" id="KW-0145">Chemotaxis</keyword>
<feature type="domain" description="CheB-type methylesterase" evidence="5">
    <location>
        <begin position="116"/>
        <end position="290"/>
    </location>
</feature>
<sequence>MEQSLPGLQLGLIANDDSSLQRLQKMLEEFDCQCLYAEVLSEIDWQGPILDVQPDAWMVCVDDADNSELAEWLVEQSVTVMLADEAVPATRSDAFPEWRQRWLHKLRKLNVHKEKPHWPKQLWVLAASTGGPEAVGEFLSELPADLDAGFIYIQHSSVSGEPLIRQVVAKRSVYPVELAEEGQAVAPGKVWMLGASRRLLLNSQGLLESDDKPWASDFSPSIDQFVYSAASRISGQNNCQLGVIIFSGMAGDGAEACRFAQQRGVEIWTQSPESSISPFMPMAAAEIAQVKFSGSPKQLAEKLCEHLASVSETEEPEEACLEKVAS</sequence>
<evidence type="ECO:0000256" key="1">
    <source>
        <dbReference type="ARBA" id="ARBA00022801"/>
    </source>
</evidence>
<feature type="active site" evidence="4">
    <location>
        <position position="128"/>
    </location>
</feature>
<dbReference type="EC" id="3.1.1.61" evidence="2"/>
<comment type="catalytic activity">
    <reaction evidence="3">
        <text>[protein]-L-glutamate 5-O-methyl ester + H2O = L-glutamyl-[protein] + methanol + H(+)</text>
        <dbReference type="Rhea" id="RHEA:23236"/>
        <dbReference type="Rhea" id="RHEA-COMP:10208"/>
        <dbReference type="Rhea" id="RHEA-COMP:10311"/>
        <dbReference type="ChEBI" id="CHEBI:15377"/>
        <dbReference type="ChEBI" id="CHEBI:15378"/>
        <dbReference type="ChEBI" id="CHEBI:17790"/>
        <dbReference type="ChEBI" id="CHEBI:29973"/>
        <dbReference type="ChEBI" id="CHEBI:82795"/>
        <dbReference type="EC" id="3.1.1.61"/>
    </reaction>
</comment>
<name>A0A7X0MWI6_9GAMM</name>
<dbReference type="EMBL" id="JACHHT010000001">
    <property type="protein sequence ID" value="MBB6519887.1"/>
    <property type="molecule type" value="Genomic_DNA"/>
</dbReference>
<evidence type="ECO:0000256" key="4">
    <source>
        <dbReference type="PROSITE-ProRule" id="PRU00050"/>
    </source>
</evidence>
<feature type="active site" evidence="4">
    <location>
        <position position="252"/>
    </location>
</feature>
<dbReference type="GO" id="GO:0006935">
    <property type="term" value="P:chemotaxis"/>
    <property type="evidence" value="ECO:0007669"/>
    <property type="project" value="UniProtKB-UniRule"/>
</dbReference>
<proteinExistence type="predicted"/>
<dbReference type="Proteomes" id="UP000528457">
    <property type="component" value="Unassembled WGS sequence"/>
</dbReference>
<dbReference type="InterPro" id="IPR035909">
    <property type="entry name" value="CheB_C"/>
</dbReference>
<dbReference type="GO" id="GO:0000156">
    <property type="term" value="F:phosphorelay response regulator activity"/>
    <property type="evidence" value="ECO:0007669"/>
    <property type="project" value="InterPro"/>
</dbReference>
<protein>
    <recommendedName>
        <fullName evidence="2">protein-glutamate methylesterase</fullName>
        <ecNumber evidence="2">3.1.1.61</ecNumber>
    </recommendedName>
</protein>
<organism evidence="6 7">
    <name type="scientific">Pseudoteredinibacter isoporae</name>
    <dbReference type="NCBI Taxonomy" id="570281"/>
    <lineage>
        <taxon>Bacteria</taxon>
        <taxon>Pseudomonadati</taxon>
        <taxon>Pseudomonadota</taxon>
        <taxon>Gammaproteobacteria</taxon>
        <taxon>Cellvibrionales</taxon>
        <taxon>Cellvibrionaceae</taxon>
        <taxon>Pseudoteredinibacter</taxon>
    </lineage>
</organism>
<dbReference type="GO" id="GO:0005737">
    <property type="term" value="C:cytoplasm"/>
    <property type="evidence" value="ECO:0007669"/>
    <property type="project" value="InterPro"/>
</dbReference>
<dbReference type="PANTHER" id="PTHR42872">
    <property type="entry name" value="PROTEIN-GLUTAMATE METHYLESTERASE/PROTEIN-GLUTAMINE GLUTAMINASE"/>
    <property type="match status" value="1"/>
</dbReference>
<evidence type="ECO:0000256" key="3">
    <source>
        <dbReference type="ARBA" id="ARBA00048267"/>
    </source>
</evidence>
<dbReference type="AlphaFoldDB" id="A0A7X0MWI6"/>
<evidence type="ECO:0000313" key="7">
    <source>
        <dbReference type="Proteomes" id="UP000528457"/>
    </source>
</evidence>
<reference evidence="6 7" key="1">
    <citation type="submission" date="2020-08" db="EMBL/GenBank/DDBJ databases">
        <title>Genomic Encyclopedia of Type Strains, Phase IV (KMG-IV): sequencing the most valuable type-strain genomes for metagenomic binning, comparative biology and taxonomic classification.</title>
        <authorList>
            <person name="Goeker M."/>
        </authorList>
    </citation>
    <scope>NUCLEOTIDE SEQUENCE [LARGE SCALE GENOMIC DNA]</scope>
    <source>
        <strain evidence="6 7">DSM 22368</strain>
    </source>
</reference>
<dbReference type="RefSeq" id="WP_166852831.1">
    <property type="nucleotide sequence ID" value="NZ_JAAONY010000001.1"/>
</dbReference>
<feature type="active site" evidence="4">
    <location>
        <position position="155"/>
    </location>
</feature>
<keyword evidence="7" id="KW-1185">Reference proteome</keyword>
<dbReference type="SUPFAM" id="SSF52738">
    <property type="entry name" value="Methylesterase CheB, C-terminal domain"/>
    <property type="match status" value="1"/>
</dbReference>
<dbReference type="GO" id="GO:0008984">
    <property type="term" value="F:protein-glutamate methylesterase activity"/>
    <property type="evidence" value="ECO:0007669"/>
    <property type="project" value="UniProtKB-EC"/>
</dbReference>
<dbReference type="PANTHER" id="PTHR42872:SF6">
    <property type="entry name" value="PROTEIN-GLUTAMATE METHYLESTERASE_PROTEIN-GLUTAMINE GLUTAMINASE"/>
    <property type="match status" value="1"/>
</dbReference>
<gene>
    <name evidence="6" type="ORF">HNR48_000165</name>
</gene>
<evidence type="ECO:0000259" key="5">
    <source>
        <dbReference type="PROSITE" id="PS50122"/>
    </source>
</evidence>
<keyword evidence="1 4" id="KW-0378">Hydrolase</keyword>
<dbReference type="Gene3D" id="3.40.50.180">
    <property type="entry name" value="Methylesterase CheB, C-terminal domain"/>
    <property type="match status" value="1"/>
</dbReference>
<dbReference type="InterPro" id="IPR000673">
    <property type="entry name" value="Sig_transdc_resp-reg_Me-estase"/>
</dbReference>
<evidence type="ECO:0000256" key="2">
    <source>
        <dbReference type="ARBA" id="ARBA00039140"/>
    </source>
</evidence>
<dbReference type="InParanoid" id="A0A7X0MWI6"/>
<comment type="caution">
    <text evidence="6">The sequence shown here is derived from an EMBL/GenBank/DDBJ whole genome shotgun (WGS) entry which is preliminary data.</text>
</comment>
<accession>A0A7X0MWI6</accession>
<dbReference type="Pfam" id="PF01339">
    <property type="entry name" value="CheB_methylest"/>
    <property type="match status" value="1"/>
</dbReference>
<dbReference type="PROSITE" id="PS50122">
    <property type="entry name" value="CHEB"/>
    <property type="match status" value="1"/>
</dbReference>
<evidence type="ECO:0000313" key="6">
    <source>
        <dbReference type="EMBL" id="MBB6519887.1"/>
    </source>
</evidence>